<keyword evidence="5 6" id="KW-0472">Membrane</keyword>
<comment type="subcellular location">
    <subcellularLocation>
        <location evidence="1">Cell membrane</location>
        <topology evidence="1">Multi-pass membrane protein</topology>
    </subcellularLocation>
</comment>
<evidence type="ECO:0000256" key="3">
    <source>
        <dbReference type="ARBA" id="ARBA00022692"/>
    </source>
</evidence>
<evidence type="ECO:0000313" key="7">
    <source>
        <dbReference type="EMBL" id="GAA3057360.1"/>
    </source>
</evidence>
<keyword evidence="3 6" id="KW-0812">Transmembrane</keyword>
<evidence type="ECO:0000256" key="5">
    <source>
        <dbReference type="ARBA" id="ARBA00023136"/>
    </source>
</evidence>
<dbReference type="PIRSF" id="PIRSF006060">
    <property type="entry name" value="AA_transporter"/>
    <property type="match status" value="1"/>
</dbReference>
<organism evidence="7 8">
    <name type="scientific">Nesterenkonia aethiopica</name>
    <dbReference type="NCBI Taxonomy" id="269144"/>
    <lineage>
        <taxon>Bacteria</taxon>
        <taxon>Bacillati</taxon>
        <taxon>Actinomycetota</taxon>
        <taxon>Actinomycetes</taxon>
        <taxon>Micrococcales</taxon>
        <taxon>Micrococcaceae</taxon>
        <taxon>Nesterenkonia</taxon>
    </lineage>
</organism>
<evidence type="ECO:0000256" key="6">
    <source>
        <dbReference type="SAM" id="Phobius"/>
    </source>
</evidence>
<dbReference type="RefSeq" id="WP_344743973.1">
    <property type="nucleotide sequence ID" value="NZ_BAAAVT010000005.1"/>
</dbReference>
<evidence type="ECO:0000256" key="1">
    <source>
        <dbReference type="ARBA" id="ARBA00004651"/>
    </source>
</evidence>
<dbReference type="PANTHER" id="PTHR42770:SF12">
    <property type="entry name" value="AMINO ACID TRANSPORTER"/>
    <property type="match status" value="1"/>
</dbReference>
<feature type="transmembrane region" description="Helical" evidence="6">
    <location>
        <begin position="41"/>
        <end position="61"/>
    </location>
</feature>
<feature type="transmembrane region" description="Helical" evidence="6">
    <location>
        <begin position="219"/>
        <end position="246"/>
    </location>
</feature>
<gene>
    <name evidence="7" type="ORF">GCM10010529_08970</name>
</gene>
<feature type="transmembrane region" description="Helical" evidence="6">
    <location>
        <begin position="152"/>
        <end position="174"/>
    </location>
</feature>
<keyword evidence="8" id="KW-1185">Reference proteome</keyword>
<feature type="transmembrane region" description="Helical" evidence="6">
    <location>
        <begin position="414"/>
        <end position="433"/>
    </location>
</feature>
<feature type="transmembrane region" description="Helical" evidence="6">
    <location>
        <begin position="186"/>
        <end position="207"/>
    </location>
</feature>
<dbReference type="InterPro" id="IPR050367">
    <property type="entry name" value="APC_superfamily"/>
</dbReference>
<feature type="transmembrane region" description="Helical" evidence="6">
    <location>
        <begin position="345"/>
        <end position="372"/>
    </location>
</feature>
<name>A0ABP6LV91_9MICC</name>
<feature type="transmembrane region" description="Helical" evidence="6">
    <location>
        <begin position="317"/>
        <end position="339"/>
    </location>
</feature>
<proteinExistence type="predicted"/>
<accession>A0ABP6LV91</accession>
<protein>
    <submittedName>
        <fullName evidence="7">APC family permease</fullName>
    </submittedName>
</protein>
<evidence type="ECO:0000313" key="8">
    <source>
        <dbReference type="Proteomes" id="UP001500236"/>
    </source>
</evidence>
<evidence type="ECO:0000256" key="2">
    <source>
        <dbReference type="ARBA" id="ARBA00022475"/>
    </source>
</evidence>
<keyword evidence="2" id="KW-1003">Cell membrane</keyword>
<dbReference type="InterPro" id="IPR002293">
    <property type="entry name" value="AA/rel_permease1"/>
</dbReference>
<feature type="transmembrane region" description="Helical" evidence="6">
    <location>
        <begin position="81"/>
        <end position="104"/>
    </location>
</feature>
<dbReference type="Proteomes" id="UP001500236">
    <property type="component" value="Unassembled WGS sequence"/>
</dbReference>
<comment type="caution">
    <text evidence="7">The sequence shown here is derived from an EMBL/GenBank/DDBJ whole genome shotgun (WGS) entry which is preliminary data.</text>
</comment>
<reference evidence="8" key="1">
    <citation type="journal article" date="2019" name="Int. J. Syst. Evol. Microbiol.">
        <title>The Global Catalogue of Microorganisms (GCM) 10K type strain sequencing project: providing services to taxonomists for standard genome sequencing and annotation.</title>
        <authorList>
            <consortium name="The Broad Institute Genomics Platform"/>
            <consortium name="The Broad Institute Genome Sequencing Center for Infectious Disease"/>
            <person name="Wu L."/>
            <person name="Ma J."/>
        </authorList>
    </citation>
    <scope>NUCLEOTIDE SEQUENCE [LARGE SCALE GENOMIC DNA]</scope>
    <source>
        <strain evidence="8">JCM 14309</strain>
    </source>
</reference>
<dbReference type="EMBL" id="BAAAVT010000005">
    <property type="protein sequence ID" value="GAA3057360.1"/>
    <property type="molecule type" value="Genomic_DNA"/>
</dbReference>
<feature type="transmembrane region" description="Helical" evidence="6">
    <location>
        <begin position="266"/>
        <end position="287"/>
    </location>
</feature>
<evidence type="ECO:0000256" key="4">
    <source>
        <dbReference type="ARBA" id="ARBA00022989"/>
    </source>
</evidence>
<feature type="transmembrane region" description="Helical" evidence="6">
    <location>
        <begin position="124"/>
        <end position="145"/>
    </location>
</feature>
<dbReference type="PANTHER" id="PTHR42770">
    <property type="entry name" value="AMINO ACID TRANSPORTER-RELATED"/>
    <property type="match status" value="1"/>
</dbReference>
<sequence length="471" mass="49405">MSTTPTRKIGLWAAIATAVGIVVSSSAMVSLGEGFGLGGRGFIIAMIAAFALNLCVAFSFAELSGMIPRAGGLNRYTAPALGSTVSMIAVISGYVLVTLFAGSAEAGIAGLVVSDVFGLDAEPLLISLLFVAALVVVNIFSVKVYGAVQIILATALILSIAVLGIIGLTGLGAGEPVTTELPINPLGAGVLSLTALAFWLFIGVEFITPLAEELRRPRLYLPLAMILGLLIIFAADILFGFGALNYLLPEQLAGSPNPHLLAAEALAGPVGVLWMGIMTFLATASTLNTLMIAIPRMLAAQAEEGEMPSILARRNRFGAPWVAVLVLGVMFVLFLLTGFTDGESIITFILASVFCWVLAYIIAHLNVIVLRIRHPHAERSFRSPLGLTFQVVGILGMLFVMANISGDADQAAEIYSTVLILLGITAIYSVVWVKFVMKKGIFEVTPLEEIRKPPGTVQESAGSAQGSSVTT</sequence>
<keyword evidence="4 6" id="KW-1133">Transmembrane helix</keyword>
<dbReference type="Gene3D" id="1.20.1740.10">
    <property type="entry name" value="Amino acid/polyamine transporter I"/>
    <property type="match status" value="1"/>
</dbReference>
<feature type="transmembrane region" description="Helical" evidence="6">
    <location>
        <begin position="9"/>
        <end position="29"/>
    </location>
</feature>
<dbReference type="Pfam" id="PF13520">
    <property type="entry name" value="AA_permease_2"/>
    <property type="match status" value="1"/>
</dbReference>
<feature type="transmembrane region" description="Helical" evidence="6">
    <location>
        <begin position="384"/>
        <end position="402"/>
    </location>
</feature>